<gene>
    <name evidence="2" type="primary">rgl3a</name>
</gene>
<name>A0AC58JT77_DANRE</name>
<keyword evidence="1" id="KW-1185">Reference proteome</keyword>
<proteinExistence type="predicted"/>
<protein>
    <submittedName>
        <fullName evidence="2">Ral guanine nucleotide dissociation stimulator-like 1 isoform X1</fullName>
    </submittedName>
</protein>
<accession>A0AC58JT77</accession>
<organism evidence="1 2">
    <name type="scientific">Danio rerio</name>
    <name type="common">Zebrafish</name>
    <name type="synonym">Brachydanio rerio</name>
    <dbReference type="NCBI Taxonomy" id="7955"/>
    <lineage>
        <taxon>Eukaryota</taxon>
        <taxon>Metazoa</taxon>
        <taxon>Chordata</taxon>
        <taxon>Craniata</taxon>
        <taxon>Vertebrata</taxon>
        <taxon>Euteleostomi</taxon>
        <taxon>Actinopterygii</taxon>
        <taxon>Neopterygii</taxon>
        <taxon>Teleostei</taxon>
        <taxon>Ostariophysi</taxon>
        <taxon>Cypriniformes</taxon>
        <taxon>Danionidae</taxon>
        <taxon>Danioninae</taxon>
        <taxon>Danio</taxon>
    </lineage>
</organism>
<evidence type="ECO:0000313" key="1">
    <source>
        <dbReference type="Proteomes" id="UP000000437"/>
    </source>
</evidence>
<dbReference type="Proteomes" id="UP000000437">
    <property type="component" value="Chromosome 6"/>
</dbReference>
<reference evidence="2" key="1">
    <citation type="submission" date="2025-08" db="UniProtKB">
        <authorList>
            <consortium name="RefSeq"/>
        </authorList>
    </citation>
    <scope>IDENTIFICATION</scope>
    <source>
        <strain evidence="2">Tuebingen</strain>
        <tissue evidence="2">Fibroblasts and whole tissue</tissue>
    </source>
</reference>
<sequence>MRSCLLVSGGEKGLRARLGRMRQLLCQTDHVEIQVDEEPGVWLRSFHLLDLQEHTEDPVQEWGEEVEDGAIYGVTLHREPIQPPPDATESDAAFGFMQYRTLKVRRLKAATLDRLVTELVNPECPDPDYMHIFLSTYRAFTCTNALIELLFQREDMVTNLNNSVCVKSSLPRLIRLWLDEFHEDLRDSPDHQALRLLCVHLRHRLCCRRLVNQADALLRKFQTEDKQICTSAEVSASAVENPATEDNLDGQEVQEIGDVLDFPAQDIAEQLTILDAELFSKVVPFHCLGCIWSQRDKKENQNLVSTVRATIAQFNVVTNCVITSLLCPPATSPPGSPPCHRSSPTYRAKIIEKWISVAQECHQLRNFSSLRAILSALQSNAVYRLKKTWAVISRESMAVFEHLCDTFPDENCVLINREILVEEGNQAADVETYSAPKSPRLSPTCKHMSSSSGEVPYLGTYLTVLTMLDTALTDNVEGGLINFEKRRKEFEILSLIRQLQASCAHYTLQSHPRIISWINSSMSLSDQKSYELSRELEPPVDPCPSSPNSWSHRLIAKKLNLLLSATENFSRKTLADQISVSSSGSSGSDMEDLGRDLSSPNLSPLVYKSPSVSCQDISVDTPTSSPTPPPSCQRSLQADLPESPSSTSSSSSSSSPSLHQRCALHPMYNKQVADSCIVRVSVEFGNNGNVYKSILITSQDKTAQVVQRALEKHNLEEMNCQDFTLTQVLSNDKELLIPDKANVFYAMCTTANYDFVLRQRYKHLSRATGPSWSPGAVGFPNFSSRYPQNGSDLRLPISSEVVINLACNRTHQ</sequence>
<dbReference type="RefSeq" id="XP_073809704.1">
    <property type="nucleotide sequence ID" value="XM_073953603.1"/>
</dbReference>
<evidence type="ECO:0000313" key="2">
    <source>
        <dbReference type="RefSeq" id="XP_073809704.1"/>
    </source>
</evidence>